<gene>
    <name evidence="2" type="ORF">T01_1004</name>
</gene>
<keyword evidence="3" id="KW-1185">Reference proteome</keyword>
<feature type="transmembrane region" description="Helical" evidence="1">
    <location>
        <begin position="55"/>
        <end position="73"/>
    </location>
</feature>
<keyword evidence="1" id="KW-1133">Transmembrane helix</keyword>
<dbReference type="AlphaFoldDB" id="A0A0V1BS88"/>
<dbReference type="EMBL" id="JYDH01000019">
    <property type="protein sequence ID" value="KRY39299.1"/>
    <property type="molecule type" value="Genomic_DNA"/>
</dbReference>
<evidence type="ECO:0000256" key="1">
    <source>
        <dbReference type="SAM" id="Phobius"/>
    </source>
</evidence>
<proteinExistence type="predicted"/>
<keyword evidence="1" id="KW-0472">Membrane</keyword>
<accession>A0A0V1BS88</accession>
<protein>
    <submittedName>
        <fullName evidence="2">Uncharacterized protein</fullName>
    </submittedName>
</protein>
<organism evidence="2 3">
    <name type="scientific">Trichinella spiralis</name>
    <name type="common">Trichina worm</name>
    <dbReference type="NCBI Taxonomy" id="6334"/>
    <lineage>
        <taxon>Eukaryota</taxon>
        <taxon>Metazoa</taxon>
        <taxon>Ecdysozoa</taxon>
        <taxon>Nematoda</taxon>
        <taxon>Enoplea</taxon>
        <taxon>Dorylaimia</taxon>
        <taxon>Trichinellida</taxon>
        <taxon>Trichinellidae</taxon>
        <taxon>Trichinella</taxon>
    </lineage>
</organism>
<dbReference type="Proteomes" id="UP000054776">
    <property type="component" value="Unassembled WGS sequence"/>
</dbReference>
<sequence>MNFSISALNMKYAEIDLCDKRLPDFGYTVAYNTLLLINLNCACNSFKLTSDSKHMYWLGCVVPLAYICIPFFLECLTPVLWLI</sequence>
<name>A0A0V1BS88_TRISP</name>
<comment type="caution">
    <text evidence="2">The sequence shown here is derived from an EMBL/GenBank/DDBJ whole genome shotgun (WGS) entry which is preliminary data.</text>
</comment>
<evidence type="ECO:0000313" key="2">
    <source>
        <dbReference type="EMBL" id="KRY39299.1"/>
    </source>
</evidence>
<dbReference type="InParanoid" id="A0A0V1BS88"/>
<evidence type="ECO:0000313" key="3">
    <source>
        <dbReference type="Proteomes" id="UP000054776"/>
    </source>
</evidence>
<keyword evidence="1" id="KW-0812">Transmembrane</keyword>
<reference evidence="2 3" key="1">
    <citation type="submission" date="2015-01" db="EMBL/GenBank/DDBJ databases">
        <title>Evolution of Trichinella species and genotypes.</title>
        <authorList>
            <person name="Korhonen P.K."/>
            <person name="Edoardo P."/>
            <person name="Giuseppe L.R."/>
            <person name="Gasser R.B."/>
        </authorList>
    </citation>
    <scope>NUCLEOTIDE SEQUENCE [LARGE SCALE GENOMIC DNA]</scope>
    <source>
        <strain evidence="2">ISS3</strain>
    </source>
</reference>